<dbReference type="Proteomes" id="UP000662814">
    <property type="component" value="Chromosome"/>
</dbReference>
<keyword evidence="2 7" id="KW-0813">Transport</keyword>
<feature type="transmembrane region" description="Helical" evidence="7">
    <location>
        <begin position="12"/>
        <end position="33"/>
    </location>
</feature>
<feature type="transmembrane region" description="Helical" evidence="7">
    <location>
        <begin position="138"/>
        <end position="165"/>
    </location>
</feature>
<sequence>MSLWGGYALRRFGGLLLSLSLLIVVTFFIVPLIPGDPAVAVAGADATREQRDAIREQLGLNDPLSLQFVHYITGIFTGQLGDSFAYGESVMNIILTKMPFTLELALFGILITLAISVPLGMIVGVATQGGRRRWLDVVFGMLTGLFQSIPQFVTATFLVVIFAITLRLLPAAGATSLSSLILPLVALSLGPICSIARVVRRETATVLEQDYIRTAKGNRLGSLRLYARHALPNLLTTTLTLSGLILAGMLGGAIIIETVFSWPGLGREVVTAIAYKDYPVIQGVILVLGLIAILINLLIDVILGVIDPRTLGGTHANG</sequence>
<reference evidence="9 10" key="1">
    <citation type="submission" date="2020-12" db="EMBL/GenBank/DDBJ databases">
        <title>Microbacterium sp. HY060.</title>
        <authorList>
            <person name="Zhou J."/>
        </authorList>
    </citation>
    <scope>NUCLEOTIDE SEQUENCE [LARGE SCALE GENOMIC DNA]</scope>
    <source>
        <strain evidence="9 10">HY60</strain>
    </source>
</reference>
<dbReference type="SUPFAM" id="SSF161098">
    <property type="entry name" value="MetI-like"/>
    <property type="match status" value="1"/>
</dbReference>
<accession>A0ABX6YNJ6</accession>
<organism evidence="9 10">
    <name type="scientific">Paramicrobacterium chengjingii</name>
    <dbReference type="NCBI Taxonomy" id="2769067"/>
    <lineage>
        <taxon>Bacteria</taxon>
        <taxon>Bacillati</taxon>
        <taxon>Actinomycetota</taxon>
        <taxon>Actinomycetes</taxon>
        <taxon>Micrococcales</taxon>
        <taxon>Microbacteriaceae</taxon>
        <taxon>Paramicrobacterium</taxon>
    </lineage>
</organism>
<name>A0ABX6YNJ6_9MICO</name>
<feature type="transmembrane region" description="Helical" evidence="7">
    <location>
        <begin position="177"/>
        <end position="199"/>
    </location>
</feature>
<dbReference type="Gene3D" id="1.10.3720.10">
    <property type="entry name" value="MetI-like"/>
    <property type="match status" value="1"/>
</dbReference>
<dbReference type="CDD" id="cd06261">
    <property type="entry name" value="TM_PBP2"/>
    <property type="match status" value="1"/>
</dbReference>
<evidence type="ECO:0000259" key="8">
    <source>
        <dbReference type="PROSITE" id="PS50928"/>
    </source>
</evidence>
<proteinExistence type="inferred from homology"/>
<evidence type="ECO:0000256" key="7">
    <source>
        <dbReference type="RuleBase" id="RU363032"/>
    </source>
</evidence>
<dbReference type="Pfam" id="PF19300">
    <property type="entry name" value="BPD_transp_1_N"/>
    <property type="match status" value="1"/>
</dbReference>
<dbReference type="Pfam" id="PF00528">
    <property type="entry name" value="BPD_transp_1"/>
    <property type="match status" value="1"/>
</dbReference>
<keyword evidence="5 7" id="KW-1133">Transmembrane helix</keyword>
<evidence type="ECO:0000256" key="1">
    <source>
        <dbReference type="ARBA" id="ARBA00004651"/>
    </source>
</evidence>
<feature type="domain" description="ABC transmembrane type-1" evidence="8">
    <location>
        <begin position="98"/>
        <end position="303"/>
    </location>
</feature>
<dbReference type="PANTHER" id="PTHR43163">
    <property type="entry name" value="DIPEPTIDE TRANSPORT SYSTEM PERMEASE PROTEIN DPPB-RELATED"/>
    <property type="match status" value="1"/>
</dbReference>
<comment type="similarity">
    <text evidence="7">Belongs to the binding-protein-dependent transport system permease family.</text>
</comment>
<evidence type="ECO:0000256" key="4">
    <source>
        <dbReference type="ARBA" id="ARBA00022692"/>
    </source>
</evidence>
<evidence type="ECO:0000313" key="10">
    <source>
        <dbReference type="Proteomes" id="UP000662814"/>
    </source>
</evidence>
<feature type="transmembrane region" description="Helical" evidence="7">
    <location>
        <begin position="234"/>
        <end position="260"/>
    </location>
</feature>
<evidence type="ECO:0000313" key="9">
    <source>
        <dbReference type="EMBL" id="QPZ40386.1"/>
    </source>
</evidence>
<keyword evidence="6 7" id="KW-0472">Membrane</keyword>
<keyword evidence="4 7" id="KW-0812">Transmembrane</keyword>
<dbReference type="EMBL" id="CP061169">
    <property type="protein sequence ID" value="QPZ40386.1"/>
    <property type="molecule type" value="Genomic_DNA"/>
</dbReference>
<comment type="subcellular location">
    <subcellularLocation>
        <location evidence="1 7">Cell membrane</location>
        <topology evidence="1 7">Multi-pass membrane protein</topology>
    </subcellularLocation>
</comment>
<protein>
    <submittedName>
        <fullName evidence="9">ABC transporter permease</fullName>
    </submittedName>
</protein>
<dbReference type="PANTHER" id="PTHR43163:SF6">
    <property type="entry name" value="DIPEPTIDE TRANSPORT SYSTEM PERMEASE PROTEIN DPPB-RELATED"/>
    <property type="match status" value="1"/>
</dbReference>
<keyword evidence="10" id="KW-1185">Reference proteome</keyword>
<dbReference type="InterPro" id="IPR045621">
    <property type="entry name" value="BPD_transp_1_N"/>
</dbReference>
<evidence type="ECO:0000256" key="6">
    <source>
        <dbReference type="ARBA" id="ARBA00023136"/>
    </source>
</evidence>
<gene>
    <name evidence="9" type="ORF">HCR76_15470</name>
</gene>
<evidence type="ECO:0000256" key="2">
    <source>
        <dbReference type="ARBA" id="ARBA00022448"/>
    </source>
</evidence>
<evidence type="ECO:0000256" key="3">
    <source>
        <dbReference type="ARBA" id="ARBA00022475"/>
    </source>
</evidence>
<evidence type="ECO:0000256" key="5">
    <source>
        <dbReference type="ARBA" id="ARBA00022989"/>
    </source>
</evidence>
<dbReference type="InterPro" id="IPR035906">
    <property type="entry name" value="MetI-like_sf"/>
</dbReference>
<feature type="transmembrane region" description="Helical" evidence="7">
    <location>
        <begin position="104"/>
        <end position="126"/>
    </location>
</feature>
<dbReference type="PROSITE" id="PS50928">
    <property type="entry name" value="ABC_TM1"/>
    <property type="match status" value="1"/>
</dbReference>
<feature type="transmembrane region" description="Helical" evidence="7">
    <location>
        <begin position="280"/>
        <end position="299"/>
    </location>
</feature>
<keyword evidence="3" id="KW-1003">Cell membrane</keyword>
<dbReference type="InterPro" id="IPR000515">
    <property type="entry name" value="MetI-like"/>
</dbReference>